<evidence type="ECO:0000313" key="2">
    <source>
        <dbReference type="EMBL" id="EEP78102.1"/>
    </source>
</evidence>
<dbReference type="Proteomes" id="UP000002058">
    <property type="component" value="Unassembled WGS sequence"/>
</dbReference>
<sequence>MKLFHSILVLGASLYPQVYGESGVHTNDIGYGPSSPVPTAATSPAGVPADVLGDGDNAALNAYCLHSGCYTSTILITRTFTLPTISKVSWPTKWPHPTKWPYPTKWPWPTDWPTKWPEDPKTVTETVTETITVPGPPTTITVRVTETITVPYTTTVITTVVSTDIRTTVIEETEFTTVTVTDEETVTLPPTTIIDEETVTLPPTTIIDEETVTLPPETIVTTLPPVTTTIIITLPPVTSVVTTTLPASTITLPGSVTTLPAETITITTTLPASTVTETTTIPGKVTTIIQTVPATRTLTGTDRTVTRTVTQISVCPSRTVNPTFTPRQPLPSNYLWGCPPGSLCRPNRTPEDGDCNFEVGPPSLNFFCSLDECKAIPPLHPPQFWGPPVVGDRVEKFIISPGYYNLDPRKFGLDFDIFVHANSSDSLDLRKRQSNEPVPAVCYEDCNNCALEGERKNLSPELCESGSIFLNFLEHAKLVLIVIITWAGYI</sequence>
<feature type="chain" id="PRO_5002939241" evidence="1">
    <location>
        <begin position="21"/>
        <end position="490"/>
    </location>
</feature>
<evidence type="ECO:0000256" key="1">
    <source>
        <dbReference type="SAM" id="SignalP"/>
    </source>
</evidence>
<evidence type="ECO:0000313" key="3">
    <source>
        <dbReference type="Proteomes" id="UP000002058"/>
    </source>
</evidence>
<keyword evidence="1" id="KW-0732">Signal</keyword>
<dbReference type="EMBL" id="CH476615">
    <property type="protein sequence ID" value="EEP78102.1"/>
    <property type="molecule type" value="Genomic_DNA"/>
</dbReference>
<proteinExistence type="predicted"/>
<dbReference type="GeneID" id="8442088"/>
<dbReference type="KEGG" id="ure:UREG_02951"/>
<dbReference type="VEuPathDB" id="FungiDB:UREG_02951"/>
<protein>
    <submittedName>
        <fullName evidence="2">Uncharacterized protein</fullName>
    </submittedName>
</protein>
<reference evidence="3" key="1">
    <citation type="journal article" date="2009" name="Genome Res.">
        <title>Comparative genomic analyses of the human fungal pathogens Coccidioides and their relatives.</title>
        <authorList>
            <person name="Sharpton T.J."/>
            <person name="Stajich J.E."/>
            <person name="Rounsley S.D."/>
            <person name="Gardner M.J."/>
            <person name="Wortman J.R."/>
            <person name="Jordar V.S."/>
            <person name="Maiti R."/>
            <person name="Kodira C.D."/>
            <person name="Neafsey D.E."/>
            <person name="Zeng Q."/>
            <person name="Hung C.-Y."/>
            <person name="McMahan C."/>
            <person name="Muszewska A."/>
            <person name="Grynberg M."/>
            <person name="Mandel M.A."/>
            <person name="Kellner E.M."/>
            <person name="Barker B.M."/>
            <person name="Galgiani J.N."/>
            <person name="Orbach M.J."/>
            <person name="Kirkland T.N."/>
            <person name="Cole G.T."/>
            <person name="Henn M.R."/>
            <person name="Birren B.W."/>
            <person name="Taylor J.W."/>
        </authorList>
    </citation>
    <scope>NUCLEOTIDE SEQUENCE [LARGE SCALE GENOMIC DNA]</scope>
    <source>
        <strain evidence="3">UAMH 1704</strain>
    </source>
</reference>
<keyword evidence="3" id="KW-1185">Reference proteome</keyword>
<organism evidence="2 3">
    <name type="scientific">Uncinocarpus reesii (strain UAMH 1704)</name>
    <dbReference type="NCBI Taxonomy" id="336963"/>
    <lineage>
        <taxon>Eukaryota</taxon>
        <taxon>Fungi</taxon>
        <taxon>Dikarya</taxon>
        <taxon>Ascomycota</taxon>
        <taxon>Pezizomycotina</taxon>
        <taxon>Eurotiomycetes</taxon>
        <taxon>Eurotiomycetidae</taxon>
        <taxon>Onygenales</taxon>
        <taxon>Onygenaceae</taxon>
        <taxon>Uncinocarpus</taxon>
    </lineage>
</organism>
<feature type="signal peptide" evidence="1">
    <location>
        <begin position="1"/>
        <end position="20"/>
    </location>
</feature>
<gene>
    <name evidence="2" type="ORF">UREG_02951</name>
</gene>
<dbReference type="eggNOG" id="ENOG502S2BG">
    <property type="taxonomic scope" value="Eukaryota"/>
</dbReference>
<dbReference type="AlphaFoldDB" id="C4JIU0"/>
<accession>C4JIU0</accession>
<dbReference type="PANTHER" id="PTHR38122">
    <property type="entry name" value="GLYCOPROTEIN X"/>
    <property type="match status" value="1"/>
</dbReference>
<dbReference type="HOGENOM" id="CLU_556910_0_0_1"/>
<dbReference type="RefSeq" id="XP_002543435.1">
    <property type="nucleotide sequence ID" value="XM_002543389.1"/>
</dbReference>
<name>C4JIU0_UNCRE</name>
<dbReference type="InParanoid" id="C4JIU0"/>
<dbReference type="OrthoDB" id="5414836at2759"/>
<dbReference type="PANTHER" id="PTHR38122:SF1">
    <property type="entry name" value="GLYCOPROTEIN X"/>
    <property type="match status" value="1"/>
</dbReference>